<feature type="region of interest" description="Disordered" evidence="6">
    <location>
        <begin position="403"/>
        <end position="424"/>
    </location>
</feature>
<accession>A0ABV8I0P8</accession>
<feature type="transmembrane region" description="Helical" evidence="7">
    <location>
        <begin position="377"/>
        <end position="400"/>
    </location>
</feature>
<dbReference type="InterPro" id="IPR015500">
    <property type="entry name" value="Peptidase_S8_subtilisin-rel"/>
</dbReference>
<evidence type="ECO:0000256" key="5">
    <source>
        <dbReference type="PROSITE-ProRule" id="PRU01240"/>
    </source>
</evidence>
<dbReference type="InterPro" id="IPR000209">
    <property type="entry name" value="Peptidase_S8/S53_dom"/>
</dbReference>
<dbReference type="PROSITE" id="PS51892">
    <property type="entry name" value="SUBTILASE"/>
    <property type="match status" value="1"/>
</dbReference>
<name>A0ABV8I0P8_9ACTN</name>
<feature type="domain" description="Peptidase S8/S53" evidence="8">
    <location>
        <begin position="75"/>
        <end position="330"/>
    </location>
</feature>
<feature type="compositionally biased region" description="Basic residues" evidence="6">
    <location>
        <begin position="1"/>
        <end position="11"/>
    </location>
</feature>
<keyword evidence="7" id="KW-0812">Transmembrane</keyword>
<feature type="region of interest" description="Disordered" evidence="6">
    <location>
        <begin position="342"/>
        <end position="369"/>
    </location>
</feature>
<evidence type="ECO:0000256" key="1">
    <source>
        <dbReference type="ARBA" id="ARBA00011073"/>
    </source>
</evidence>
<keyword evidence="7" id="KW-1133">Transmembrane helix</keyword>
<gene>
    <name evidence="9" type="ORF">ACFOWE_00700</name>
</gene>
<dbReference type="PRINTS" id="PR00723">
    <property type="entry name" value="SUBTILISIN"/>
</dbReference>
<evidence type="ECO:0000256" key="7">
    <source>
        <dbReference type="SAM" id="Phobius"/>
    </source>
</evidence>
<comment type="caution">
    <text evidence="9">The sequence shown here is derived from an EMBL/GenBank/DDBJ whole genome shotgun (WGS) entry which is preliminary data.</text>
</comment>
<dbReference type="Proteomes" id="UP001595850">
    <property type="component" value="Unassembled WGS sequence"/>
</dbReference>
<keyword evidence="3 5" id="KW-0378">Hydrolase</keyword>
<feature type="compositionally biased region" description="Basic and acidic residues" evidence="6">
    <location>
        <begin position="352"/>
        <end position="361"/>
    </location>
</feature>
<dbReference type="PROSITE" id="PS00136">
    <property type="entry name" value="SUBTILASE_ASP"/>
    <property type="match status" value="1"/>
</dbReference>
<evidence type="ECO:0000256" key="6">
    <source>
        <dbReference type="SAM" id="MobiDB-lite"/>
    </source>
</evidence>
<reference evidence="10" key="1">
    <citation type="journal article" date="2019" name="Int. J. Syst. Evol. Microbiol.">
        <title>The Global Catalogue of Microorganisms (GCM) 10K type strain sequencing project: providing services to taxonomists for standard genome sequencing and annotation.</title>
        <authorList>
            <consortium name="The Broad Institute Genomics Platform"/>
            <consortium name="The Broad Institute Genome Sequencing Center for Infectious Disease"/>
            <person name="Wu L."/>
            <person name="Ma J."/>
        </authorList>
    </citation>
    <scope>NUCLEOTIDE SEQUENCE [LARGE SCALE GENOMIC DNA]</scope>
    <source>
        <strain evidence="10">TBRC 4489</strain>
    </source>
</reference>
<dbReference type="PANTHER" id="PTHR43806:SF11">
    <property type="entry name" value="CEREVISIN-RELATED"/>
    <property type="match status" value="1"/>
</dbReference>
<evidence type="ECO:0000313" key="10">
    <source>
        <dbReference type="Proteomes" id="UP001595850"/>
    </source>
</evidence>
<evidence type="ECO:0000256" key="4">
    <source>
        <dbReference type="ARBA" id="ARBA00022825"/>
    </source>
</evidence>
<dbReference type="SUPFAM" id="SSF52743">
    <property type="entry name" value="Subtilisin-like"/>
    <property type="match status" value="1"/>
</dbReference>
<feature type="active site" description="Charge relay system" evidence="5">
    <location>
        <position position="283"/>
    </location>
</feature>
<dbReference type="RefSeq" id="WP_377284760.1">
    <property type="nucleotide sequence ID" value="NZ_JBHSBM010000005.1"/>
</dbReference>
<sequence>MRRTARGRTPVRTRAAGEGPGAGSGPARRAAAVLAVLTSLAVLLGASPAHATDPARAGWEATAMRLRQAHQLSRGAGVTVAVLDTGVAAGHPALRGKVTEGPAFVRSTLPEGSEHRGRHGTAMAHAVLIAAPEAEVLSLQVILEGEDPAEKDPVKPGPNGLAPLAEGIRHAVDHGAKVISMSLGSDPSAARGYSSDEAEAVAYAVNRGVTVVASAGNEGGKGSSNATSFPAGYPGVISVAAVGRDGRRAEFSSVKAVNTVAAPGVGIVSARSTGGYEAVSGTSPAAALAAGVAALLLSRNPGLTPGQVRAVLTRTARHPAGGWNAEVGYGMIDAARAVTAAGSPRTAPVAPRPHEGKEHLAAPDGSAPTTRPELDPWYLAVGGGVGGAGLLILSGAVLLWRSGRPVTGRGRPRRARRRPASPSW</sequence>
<dbReference type="InterPro" id="IPR050131">
    <property type="entry name" value="Peptidase_S8_subtilisin-like"/>
</dbReference>
<comment type="similarity">
    <text evidence="1 5">Belongs to the peptidase S8 family.</text>
</comment>
<evidence type="ECO:0000313" key="9">
    <source>
        <dbReference type="EMBL" id="MFC4056801.1"/>
    </source>
</evidence>
<evidence type="ECO:0000256" key="3">
    <source>
        <dbReference type="ARBA" id="ARBA00022801"/>
    </source>
</evidence>
<dbReference type="Gene3D" id="3.40.50.200">
    <property type="entry name" value="Peptidase S8/S53 domain"/>
    <property type="match status" value="1"/>
</dbReference>
<dbReference type="EMBL" id="JBHSBM010000005">
    <property type="protein sequence ID" value="MFC4056801.1"/>
    <property type="molecule type" value="Genomic_DNA"/>
</dbReference>
<keyword evidence="4 5" id="KW-0720">Serine protease</keyword>
<keyword evidence="2 5" id="KW-0645">Protease</keyword>
<protein>
    <submittedName>
        <fullName evidence="9">S8 family serine peptidase</fullName>
    </submittedName>
</protein>
<feature type="active site" description="Charge relay system" evidence="5">
    <location>
        <position position="119"/>
    </location>
</feature>
<dbReference type="PANTHER" id="PTHR43806">
    <property type="entry name" value="PEPTIDASE S8"/>
    <property type="match status" value="1"/>
</dbReference>
<keyword evidence="7" id="KW-0472">Membrane</keyword>
<feature type="active site" description="Charge relay system" evidence="5">
    <location>
        <position position="84"/>
    </location>
</feature>
<feature type="compositionally biased region" description="Basic residues" evidence="6">
    <location>
        <begin position="410"/>
        <end position="424"/>
    </location>
</feature>
<evidence type="ECO:0000256" key="2">
    <source>
        <dbReference type="ARBA" id="ARBA00022670"/>
    </source>
</evidence>
<organism evidence="9 10">
    <name type="scientific">Planomonospora corallina</name>
    <dbReference type="NCBI Taxonomy" id="1806052"/>
    <lineage>
        <taxon>Bacteria</taxon>
        <taxon>Bacillati</taxon>
        <taxon>Actinomycetota</taxon>
        <taxon>Actinomycetes</taxon>
        <taxon>Streptosporangiales</taxon>
        <taxon>Streptosporangiaceae</taxon>
        <taxon>Planomonospora</taxon>
    </lineage>
</organism>
<dbReference type="InterPro" id="IPR036852">
    <property type="entry name" value="Peptidase_S8/S53_dom_sf"/>
</dbReference>
<feature type="region of interest" description="Disordered" evidence="6">
    <location>
        <begin position="1"/>
        <end position="26"/>
    </location>
</feature>
<dbReference type="Pfam" id="PF00082">
    <property type="entry name" value="Peptidase_S8"/>
    <property type="match status" value="1"/>
</dbReference>
<proteinExistence type="inferred from homology"/>
<evidence type="ECO:0000259" key="8">
    <source>
        <dbReference type="Pfam" id="PF00082"/>
    </source>
</evidence>
<keyword evidence="10" id="KW-1185">Reference proteome</keyword>
<dbReference type="InterPro" id="IPR023827">
    <property type="entry name" value="Peptidase_S8_Asp-AS"/>
</dbReference>